<feature type="transmembrane region" description="Helical" evidence="1">
    <location>
        <begin position="97"/>
        <end position="124"/>
    </location>
</feature>
<gene>
    <name evidence="2" type="ORF">K8V20_08445</name>
</gene>
<reference evidence="2" key="2">
    <citation type="submission" date="2021-09" db="EMBL/GenBank/DDBJ databases">
        <authorList>
            <person name="Gilroy R."/>
        </authorList>
    </citation>
    <scope>NUCLEOTIDE SEQUENCE</scope>
    <source>
        <strain evidence="2">ChiBcec21-2208</strain>
    </source>
</reference>
<proteinExistence type="predicted"/>
<keyword evidence="1" id="KW-0472">Membrane</keyword>
<comment type="caution">
    <text evidence="2">The sequence shown here is derived from an EMBL/GenBank/DDBJ whole genome shotgun (WGS) entry which is preliminary data.</text>
</comment>
<dbReference type="Proteomes" id="UP000782880">
    <property type="component" value="Unassembled WGS sequence"/>
</dbReference>
<evidence type="ECO:0000313" key="2">
    <source>
        <dbReference type="EMBL" id="HJG28654.1"/>
    </source>
</evidence>
<organism evidence="2 3">
    <name type="scientific">Subdoligranulum variabile</name>
    <dbReference type="NCBI Taxonomy" id="214851"/>
    <lineage>
        <taxon>Bacteria</taxon>
        <taxon>Bacillati</taxon>
        <taxon>Bacillota</taxon>
        <taxon>Clostridia</taxon>
        <taxon>Eubacteriales</taxon>
        <taxon>Oscillospiraceae</taxon>
        <taxon>Subdoligranulum</taxon>
    </lineage>
</organism>
<name>A0A921IKU3_9FIRM</name>
<protein>
    <submittedName>
        <fullName evidence="2">Uncharacterized protein</fullName>
    </submittedName>
</protein>
<dbReference type="EMBL" id="DYVE01000220">
    <property type="protein sequence ID" value="HJG28654.1"/>
    <property type="molecule type" value="Genomic_DNA"/>
</dbReference>
<reference evidence="2" key="1">
    <citation type="journal article" date="2021" name="PeerJ">
        <title>Extensive microbial diversity within the chicken gut microbiome revealed by metagenomics and culture.</title>
        <authorList>
            <person name="Gilroy R."/>
            <person name="Ravi A."/>
            <person name="Getino M."/>
            <person name="Pursley I."/>
            <person name="Horton D.L."/>
            <person name="Alikhan N.F."/>
            <person name="Baker D."/>
            <person name="Gharbi K."/>
            <person name="Hall N."/>
            <person name="Watson M."/>
            <person name="Adriaenssens E.M."/>
            <person name="Foster-Nyarko E."/>
            <person name="Jarju S."/>
            <person name="Secka A."/>
            <person name="Antonio M."/>
            <person name="Oren A."/>
            <person name="Chaudhuri R.R."/>
            <person name="La Ragione R."/>
            <person name="Hildebrand F."/>
            <person name="Pallen M.J."/>
        </authorList>
    </citation>
    <scope>NUCLEOTIDE SEQUENCE</scope>
    <source>
        <strain evidence="2">ChiBcec21-2208</strain>
    </source>
</reference>
<keyword evidence="1" id="KW-0812">Transmembrane</keyword>
<sequence length="260" mass="28699">MKQIFSLAGWNWRLARRSYAILCGAFALEQLAVLLWQASRGAMLGMGLAACYEEGFQFQVFLLVFLLAGLLAGPAVNDRKRARCSYTWLTLPMPPAARLAAQVLTAAVLQLGVAALQLVLYMVYFFPVQAMDSARAMEKLGTAMPAQNLYEQVLLSDSMYWLLPRRPAQFALLVVTLLASALLLTCVRLHRGWRRGAAVVIGAVCGVCCLLLFQWELDFALFGAYDALVHNTLLAAVVLAALTVFSIWWALRAIRRAEPA</sequence>
<feature type="transmembrane region" description="Helical" evidence="1">
    <location>
        <begin position="227"/>
        <end position="251"/>
    </location>
</feature>
<feature type="transmembrane region" description="Helical" evidence="1">
    <location>
        <begin position="20"/>
        <end position="38"/>
    </location>
</feature>
<dbReference type="AlphaFoldDB" id="A0A921IKU3"/>
<accession>A0A921IKU3</accession>
<feature type="transmembrane region" description="Helical" evidence="1">
    <location>
        <begin position="58"/>
        <end position="76"/>
    </location>
</feature>
<feature type="transmembrane region" description="Helical" evidence="1">
    <location>
        <begin position="168"/>
        <end position="189"/>
    </location>
</feature>
<evidence type="ECO:0000313" key="3">
    <source>
        <dbReference type="Proteomes" id="UP000782880"/>
    </source>
</evidence>
<keyword evidence="1" id="KW-1133">Transmembrane helix</keyword>
<feature type="transmembrane region" description="Helical" evidence="1">
    <location>
        <begin position="196"/>
        <end position="215"/>
    </location>
</feature>
<evidence type="ECO:0000256" key="1">
    <source>
        <dbReference type="SAM" id="Phobius"/>
    </source>
</evidence>